<gene>
    <name evidence="1" type="ORF">CXP39_03130</name>
</gene>
<dbReference type="KEGG" id="msyr:CXP39_03130"/>
<dbReference type="Proteomes" id="UP000233419">
    <property type="component" value="Chromosome"/>
</dbReference>
<protein>
    <submittedName>
        <fullName evidence="1">Uncharacterized protein</fullName>
    </submittedName>
</protein>
<proteinExistence type="predicted"/>
<accession>A0A2K9BZI9</accession>
<reference evidence="1 2" key="1">
    <citation type="submission" date="2017-12" db="EMBL/GenBank/DDBJ databases">
        <title>Mesoplasma syrphidae YJS, Complete Genome.</title>
        <authorList>
            <person name="Knight T.F."/>
            <person name="Citino T."/>
            <person name="Rubinstein R."/>
            <person name="Neuschaefer Z."/>
        </authorList>
    </citation>
    <scope>NUCLEOTIDE SEQUENCE [LARGE SCALE GENOMIC DNA]</scope>
    <source>
        <strain evidence="1 2">YJS</strain>
    </source>
</reference>
<evidence type="ECO:0000313" key="1">
    <source>
        <dbReference type="EMBL" id="AUF83778.1"/>
    </source>
</evidence>
<name>A0A2K9BZI9_9MOLU</name>
<dbReference type="RefSeq" id="WP_027048594.1">
    <property type="nucleotide sequence ID" value="NZ_CP025257.1"/>
</dbReference>
<dbReference type="EMBL" id="CP025257">
    <property type="protein sequence ID" value="AUF83778.1"/>
    <property type="molecule type" value="Genomic_DNA"/>
</dbReference>
<sequence>MPKTLLMFSSAIGLSISPLLYFNNSINNIERKNVTLKNAKDIDIIDFNRKLYLEQNGELSNTLKVEKLLKYLSENESTYKILSQYSSPRNDVEYYWWGYKIFFDWETLKLNGNPGLNPTKGVSVGTVVKLLKIFLPKVLKGGIILGGAILLEIATCLVAKKFWENSSGVVVRMLWIGIMTGCYDQ</sequence>
<dbReference type="AlphaFoldDB" id="A0A2K9BZI9"/>
<evidence type="ECO:0000313" key="2">
    <source>
        <dbReference type="Proteomes" id="UP000233419"/>
    </source>
</evidence>
<keyword evidence="2" id="KW-1185">Reference proteome</keyword>
<organism evidence="1 2">
    <name type="scientific">Mesoplasma syrphidae</name>
    <dbReference type="NCBI Taxonomy" id="225999"/>
    <lineage>
        <taxon>Bacteria</taxon>
        <taxon>Bacillati</taxon>
        <taxon>Mycoplasmatota</taxon>
        <taxon>Mollicutes</taxon>
        <taxon>Entomoplasmatales</taxon>
        <taxon>Entomoplasmataceae</taxon>
        <taxon>Mesoplasma</taxon>
    </lineage>
</organism>